<sequence length="124" mass="14727">MKSELKKYTICLEIGISSRIDHRRNCANSSVKDINKNELKLFKQMVPIRANAKFRNIRLMPQLGMLAHCFNSREIYFQCILEPNIEFKYLIYSTRKKFSTEFNFSNFFVGMKFCCFQKVENSIT</sequence>
<dbReference type="AlphaFoldDB" id="A0A3M7SF90"/>
<evidence type="ECO:0000313" key="1">
    <source>
        <dbReference type="EMBL" id="RNA34473.1"/>
    </source>
</evidence>
<keyword evidence="2" id="KW-1185">Reference proteome</keyword>
<dbReference type="EMBL" id="REGN01001474">
    <property type="protein sequence ID" value="RNA34473.1"/>
    <property type="molecule type" value="Genomic_DNA"/>
</dbReference>
<protein>
    <submittedName>
        <fullName evidence="1">Uncharacterized protein</fullName>
    </submittedName>
</protein>
<evidence type="ECO:0000313" key="2">
    <source>
        <dbReference type="Proteomes" id="UP000276133"/>
    </source>
</evidence>
<proteinExistence type="predicted"/>
<organism evidence="1 2">
    <name type="scientific">Brachionus plicatilis</name>
    <name type="common">Marine rotifer</name>
    <name type="synonym">Brachionus muelleri</name>
    <dbReference type="NCBI Taxonomy" id="10195"/>
    <lineage>
        <taxon>Eukaryota</taxon>
        <taxon>Metazoa</taxon>
        <taxon>Spiralia</taxon>
        <taxon>Gnathifera</taxon>
        <taxon>Rotifera</taxon>
        <taxon>Eurotatoria</taxon>
        <taxon>Monogononta</taxon>
        <taxon>Pseudotrocha</taxon>
        <taxon>Ploima</taxon>
        <taxon>Brachionidae</taxon>
        <taxon>Brachionus</taxon>
    </lineage>
</organism>
<name>A0A3M7SF90_BRAPC</name>
<dbReference type="Proteomes" id="UP000276133">
    <property type="component" value="Unassembled WGS sequence"/>
</dbReference>
<gene>
    <name evidence="1" type="ORF">BpHYR1_037448</name>
</gene>
<reference evidence="1 2" key="1">
    <citation type="journal article" date="2018" name="Sci. Rep.">
        <title>Genomic signatures of local adaptation to the degree of environmental predictability in rotifers.</title>
        <authorList>
            <person name="Franch-Gras L."/>
            <person name="Hahn C."/>
            <person name="Garcia-Roger E.M."/>
            <person name="Carmona M.J."/>
            <person name="Serra M."/>
            <person name="Gomez A."/>
        </authorList>
    </citation>
    <scope>NUCLEOTIDE SEQUENCE [LARGE SCALE GENOMIC DNA]</scope>
    <source>
        <strain evidence="1">HYR1</strain>
    </source>
</reference>
<comment type="caution">
    <text evidence="1">The sequence shown here is derived from an EMBL/GenBank/DDBJ whole genome shotgun (WGS) entry which is preliminary data.</text>
</comment>
<accession>A0A3M7SF90</accession>